<dbReference type="Proteomes" id="UP001055072">
    <property type="component" value="Unassembled WGS sequence"/>
</dbReference>
<protein>
    <submittedName>
        <fullName evidence="1">Uncharacterized protein</fullName>
    </submittedName>
</protein>
<proteinExistence type="predicted"/>
<evidence type="ECO:0000313" key="1">
    <source>
        <dbReference type="EMBL" id="KAI0083329.1"/>
    </source>
</evidence>
<comment type="caution">
    <text evidence="1">The sequence shown here is derived from an EMBL/GenBank/DDBJ whole genome shotgun (WGS) entry which is preliminary data.</text>
</comment>
<evidence type="ECO:0000313" key="2">
    <source>
        <dbReference type="Proteomes" id="UP001055072"/>
    </source>
</evidence>
<name>A0ACB8TMZ0_9APHY</name>
<sequence length="199" mass="23496">MMLPMDGCWYECVEQSEGVIRPFSSCFPGGSIHYKAFYTVHTNSSVDLLTLPWPILRVYYTGCRSSHTRSVRRLLTTNIPYTITLVKRPLVWRHCKHLRRLTTRWYSESNYLILVHRIQKLYAGVGEARGNNRYTACCAVYQPSSRLRQPRRSCDWCRIKQRRLIRVEKPFPVKVLSDQLERAHMSRAVTIQYDVLLQR</sequence>
<accession>A0ACB8TMZ0</accession>
<organism evidence="1 2">
    <name type="scientific">Irpex rosettiformis</name>
    <dbReference type="NCBI Taxonomy" id="378272"/>
    <lineage>
        <taxon>Eukaryota</taxon>
        <taxon>Fungi</taxon>
        <taxon>Dikarya</taxon>
        <taxon>Basidiomycota</taxon>
        <taxon>Agaricomycotina</taxon>
        <taxon>Agaricomycetes</taxon>
        <taxon>Polyporales</taxon>
        <taxon>Irpicaceae</taxon>
        <taxon>Irpex</taxon>
    </lineage>
</organism>
<gene>
    <name evidence="1" type="ORF">BDY19DRAFT_704761</name>
</gene>
<reference evidence="1" key="1">
    <citation type="journal article" date="2021" name="Environ. Microbiol.">
        <title>Gene family expansions and transcriptome signatures uncover fungal adaptations to wood decay.</title>
        <authorList>
            <person name="Hage H."/>
            <person name="Miyauchi S."/>
            <person name="Viragh M."/>
            <person name="Drula E."/>
            <person name="Min B."/>
            <person name="Chaduli D."/>
            <person name="Navarro D."/>
            <person name="Favel A."/>
            <person name="Norest M."/>
            <person name="Lesage-Meessen L."/>
            <person name="Balint B."/>
            <person name="Merenyi Z."/>
            <person name="de Eugenio L."/>
            <person name="Morin E."/>
            <person name="Martinez A.T."/>
            <person name="Baldrian P."/>
            <person name="Stursova M."/>
            <person name="Martinez M.J."/>
            <person name="Novotny C."/>
            <person name="Magnuson J.K."/>
            <person name="Spatafora J.W."/>
            <person name="Maurice S."/>
            <person name="Pangilinan J."/>
            <person name="Andreopoulos W."/>
            <person name="LaButti K."/>
            <person name="Hundley H."/>
            <person name="Na H."/>
            <person name="Kuo A."/>
            <person name="Barry K."/>
            <person name="Lipzen A."/>
            <person name="Henrissat B."/>
            <person name="Riley R."/>
            <person name="Ahrendt S."/>
            <person name="Nagy L.G."/>
            <person name="Grigoriev I.V."/>
            <person name="Martin F."/>
            <person name="Rosso M.N."/>
        </authorList>
    </citation>
    <scope>NUCLEOTIDE SEQUENCE</scope>
    <source>
        <strain evidence="1">CBS 384.51</strain>
    </source>
</reference>
<dbReference type="EMBL" id="MU274972">
    <property type="protein sequence ID" value="KAI0083329.1"/>
    <property type="molecule type" value="Genomic_DNA"/>
</dbReference>
<keyword evidence="2" id="KW-1185">Reference proteome</keyword>